<name>A0A2A6EIC9_PREIN</name>
<evidence type="ECO:0000313" key="2">
    <source>
        <dbReference type="EMBL" id="PDP61342.1"/>
    </source>
</evidence>
<protein>
    <submittedName>
        <fullName evidence="2">Uncharacterized protein</fullName>
    </submittedName>
</protein>
<dbReference type="Proteomes" id="UP000219058">
    <property type="component" value="Unassembled WGS sequence"/>
</dbReference>
<proteinExistence type="predicted"/>
<dbReference type="EMBL" id="NSLY01000002">
    <property type="protein sequence ID" value="PDP61342.1"/>
    <property type="molecule type" value="Genomic_DNA"/>
</dbReference>
<evidence type="ECO:0000313" key="3">
    <source>
        <dbReference type="Proteomes" id="UP000219058"/>
    </source>
</evidence>
<gene>
    <name evidence="2" type="ORF">CLI71_01240</name>
</gene>
<evidence type="ECO:0000256" key="1">
    <source>
        <dbReference type="SAM" id="MobiDB-lite"/>
    </source>
</evidence>
<sequence>MAERCFCRAEGWFRWGRWAVMGDKLVRLQEMGTKVWCDKKGRMLFRYICDKLGEKTETHFEGCRVGELDGYRKMKREGRRGRKGGGVRIKERKLGNEMEKI</sequence>
<accession>A0A2A6EIC9</accession>
<dbReference type="AlphaFoldDB" id="A0A2A6EIC9"/>
<feature type="compositionally biased region" description="Basic and acidic residues" evidence="1">
    <location>
        <begin position="88"/>
        <end position="101"/>
    </location>
</feature>
<feature type="region of interest" description="Disordered" evidence="1">
    <location>
        <begin position="77"/>
        <end position="101"/>
    </location>
</feature>
<organism evidence="2 3">
    <name type="scientific">Prevotella intermedia</name>
    <dbReference type="NCBI Taxonomy" id="28131"/>
    <lineage>
        <taxon>Bacteria</taxon>
        <taxon>Pseudomonadati</taxon>
        <taxon>Bacteroidota</taxon>
        <taxon>Bacteroidia</taxon>
        <taxon>Bacteroidales</taxon>
        <taxon>Prevotellaceae</taxon>
        <taxon>Prevotella</taxon>
    </lineage>
</organism>
<reference evidence="2 3" key="1">
    <citation type="submission" date="2017-09" db="EMBL/GenBank/DDBJ databases">
        <title>Phase variable restriction modification systems are present in the genome sequences of periodontal pathogens Prevotella intermedia, Tannerella forsythia and Porphyromonas gingivalis.</title>
        <authorList>
            <person name="Haigh R.D."/>
            <person name="Crawford L."/>
            <person name="Ralph J."/>
            <person name="Wanford J."/>
            <person name="Vartoukian S.R."/>
            <person name="Hijazib K."/>
            <person name="Wade W."/>
            <person name="Oggioni M.R."/>
        </authorList>
    </citation>
    <scope>NUCLEOTIDE SEQUENCE [LARGE SCALE GENOMIC DNA]</scope>
    <source>
        <strain evidence="2 3">WW2834</strain>
    </source>
</reference>
<comment type="caution">
    <text evidence="2">The sequence shown here is derived from an EMBL/GenBank/DDBJ whole genome shotgun (WGS) entry which is preliminary data.</text>
</comment>